<reference evidence="9 10" key="1">
    <citation type="submission" date="2017-05" db="EMBL/GenBank/DDBJ databases">
        <authorList>
            <person name="Varghese N."/>
            <person name="Submissions S."/>
        </authorList>
    </citation>
    <scope>NUCLEOTIDE SEQUENCE [LARGE SCALE GENOMIC DNA]</scope>
    <source>
        <strain evidence="9 10">CGMCC 1.7287</strain>
    </source>
</reference>
<proteinExistence type="inferred from homology"/>
<dbReference type="InterPro" id="IPR022409">
    <property type="entry name" value="PKD/Chitinase_dom"/>
</dbReference>
<dbReference type="InterPro" id="IPR023828">
    <property type="entry name" value="Peptidase_S8_Ser-AS"/>
</dbReference>
<dbReference type="PANTHER" id="PTHR43806:SF11">
    <property type="entry name" value="CEREVISIN-RELATED"/>
    <property type="match status" value="1"/>
</dbReference>
<dbReference type="PROSITE" id="PS50093">
    <property type="entry name" value="PKD"/>
    <property type="match status" value="1"/>
</dbReference>
<dbReference type="PROSITE" id="PS51892">
    <property type="entry name" value="SUBTILASE"/>
    <property type="match status" value="1"/>
</dbReference>
<comment type="caution">
    <text evidence="9">The sequence shown here is derived from an EMBL/GenBank/DDBJ whole genome shotgun (WGS) entry which is preliminary data.</text>
</comment>
<dbReference type="InterPro" id="IPR000209">
    <property type="entry name" value="Peptidase_S8/S53_dom"/>
</dbReference>
<dbReference type="RefSeq" id="WP_239041832.1">
    <property type="nucleotide sequence ID" value="NZ_BAAAEY010000002.1"/>
</dbReference>
<dbReference type="InterPro" id="IPR022398">
    <property type="entry name" value="Peptidase_S8_His-AS"/>
</dbReference>
<dbReference type="EMBL" id="FXWV01000001">
    <property type="protein sequence ID" value="SMR69926.1"/>
    <property type="molecule type" value="Genomic_DNA"/>
</dbReference>
<gene>
    <name evidence="9" type="ORF">SAMN04487964_101411</name>
</gene>
<feature type="active site" description="Charge relay system" evidence="5">
    <location>
        <position position="441"/>
    </location>
</feature>
<keyword evidence="4 5" id="KW-0720">Serine protease</keyword>
<dbReference type="InterPro" id="IPR054399">
    <property type="entry name" value="Fervidolysin-like_N_prodom"/>
</dbReference>
<keyword evidence="3 5" id="KW-0378">Hydrolase</keyword>
<dbReference type="PRINTS" id="PR00723">
    <property type="entry name" value="SUBTILISIN"/>
</dbReference>
<comment type="similarity">
    <text evidence="1 5">Belongs to the peptidase S8 family.</text>
</comment>
<dbReference type="PROSITE" id="PS00137">
    <property type="entry name" value="SUBTILASE_HIS"/>
    <property type="match status" value="1"/>
</dbReference>
<evidence type="ECO:0000259" key="8">
    <source>
        <dbReference type="PROSITE" id="PS50093"/>
    </source>
</evidence>
<name>A0ABY1RWR9_9GAMM</name>
<dbReference type="InterPro" id="IPR015500">
    <property type="entry name" value="Peptidase_S8_subtilisin-rel"/>
</dbReference>
<dbReference type="Pfam" id="PF00082">
    <property type="entry name" value="Peptidase_S8"/>
    <property type="match status" value="1"/>
</dbReference>
<dbReference type="SUPFAM" id="SSF49299">
    <property type="entry name" value="PKD domain"/>
    <property type="match status" value="1"/>
</dbReference>
<feature type="compositionally biased region" description="Gly residues" evidence="6">
    <location>
        <begin position="618"/>
        <end position="629"/>
    </location>
</feature>
<dbReference type="InterPro" id="IPR013783">
    <property type="entry name" value="Ig-like_fold"/>
</dbReference>
<feature type="active site" description="Charge relay system" evidence="5">
    <location>
        <position position="191"/>
    </location>
</feature>
<evidence type="ECO:0000256" key="6">
    <source>
        <dbReference type="SAM" id="MobiDB-lite"/>
    </source>
</evidence>
<keyword evidence="10" id="KW-1185">Reference proteome</keyword>
<dbReference type="Gene3D" id="3.40.50.200">
    <property type="entry name" value="Peptidase S8/S53 domain"/>
    <property type="match status" value="1"/>
</dbReference>
<dbReference type="SMART" id="SM00089">
    <property type="entry name" value="PKD"/>
    <property type="match status" value="1"/>
</dbReference>
<dbReference type="CDD" id="cd00146">
    <property type="entry name" value="PKD"/>
    <property type="match status" value="1"/>
</dbReference>
<evidence type="ECO:0000256" key="5">
    <source>
        <dbReference type="PROSITE-ProRule" id="PRU01240"/>
    </source>
</evidence>
<dbReference type="PANTHER" id="PTHR43806">
    <property type="entry name" value="PEPTIDASE S8"/>
    <property type="match status" value="1"/>
</dbReference>
<evidence type="ECO:0000313" key="10">
    <source>
        <dbReference type="Proteomes" id="UP001159257"/>
    </source>
</evidence>
<evidence type="ECO:0000313" key="9">
    <source>
        <dbReference type="EMBL" id="SMR69926.1"/>
    </source>
</evidence>
<dbReference type="Pfam" id="PF18911">
    <property type="entry name" value="PKD_4"/>
    <property type="match status" value="1"/>
</dbReference>
<evidence type="ECO:0000256" key="3">
    <source>
        <dbReference type="ARBA" id="ARBA00022801"/>
    </source>
</evidence>
<organism evidence="9 10">
    <name type="scientific">Marinobacterium sediminicola</name>
    <dbReference type="NCBI Taxonomy" id="518898"/>
    <lineage>
        <taxon>Bacteria</taxon>
        <taxon>Pseudomonadati</taxon>
        <taxon>Pseudomonadota</taxon>
        <taxon>Gammaproteobacteria</taxon>
        <taxon>Oceanospirillales</taxon>
        <taxon>Oceanospirillaceae</taxon>
        <taxon>Marinobacterium</taxon>
    </lineage>
</organism>
<feature type="signal peptide" evidence="7">
    <location>
        <begin position="1"/>
        <end position="22"/>
    </location>
</feature>
<evidence type="ECO:0000256" key="2">
    <source>
        <dbReference type="ARBA" id="ARBA00022670"/>
    </source>
</evidence>
<dbReference type="Proteomes" id="UP001159257">
    <property type="component" value="Unassembled WGS sequence"/>
</dbReference>
<dbReference type="Pfam" id="PF22148">
    <property type="entry name" value="Fervidolysin_NPro-like"/>
    <property type="match status" value="1"/>
</dbReference>
<evidence type="ECO:0000256" key="7">
    <source>
        <dbReference type="SAM" id="SignalP"/>
    </source>
</evidence>
<keyword evidence="7" id="KW-0732">Signal</keyword>
<keyword evidence="2 5" id="KW-0645">Protease</keyword>
<feature type="region of interest" description="Disordered" evidence="6">
    <location>
        <begin position="591"/>
        <end position="640"/>
    </location>
</feature>
<dbReference type="InterPro" id="IPR000601">
    <property type="entry name" value="PKD_dom"/>
</dbReference>
<feature type="compositionally biased region" description="Polar residues" evidence="6">
    <location>
        <begin position="591"/>
        <end position="610"/>
    </location>
</feature>
<dbReference type="InterPro" id="IPR035986">
    <property type="entry name" value="PKD_dom_sf"/>
</dbReference>
<feature type="chain" id="PRO_5047507706" evidence="7">
    <location>
        <begin position="23"/>
        <end position="640"/>
    </location>
</feature>
<evidence type="ECO:0000256" key="1">
    <source>
        <dbReference type="ARBA" id="ARBA00011073"/>
    </source>
</evidence>
<protein>
    <submittedName>
        <fullName evidence="9">PKD domain-containing protein</fullName>
    </submittedName>
</protein>
<feature type="domain" description="PKD" evidence="8">
    <location>
        <begin position="549"/>
        <end position="610"/>
    </location>
</feature>
<dbReference type="Gene3D" id="2.60.40.10">
    <property type="entry name" value="Immunoglobulins"/>
    <property type="match status" value="1"/>
</dbReference>
<dbReference type="InterPro" id="IPR036852">
    <property type="entry name" value="Peptidase_S8/S53_dom_sf"/>
</dbReference>
<dbReference type="InterPro" id="IPR050131">
    <property type="entry name" value="Peptidase_S8_subtilisin-like"/>
</dbReference>
<dbReference type="SUPFAM" id="SSF52743">
    <property type="entry name" value="Subtilisin-like"/>
    <property type="match status" value="1"/>
</dbReference>
<sequence>MFYRLRVILFALCCGAVLSSAAAGALSLSDLGLSPYAPDKVLVKFRPGVVAQAQLLAHQAAGGHVMDAFDSIGVQLISVPSGSVPAAISLYQSNPNVLYAEPDYYRLLRIPAEEPGPTPAGGGNYFNEQWYLHNEGQKHTYVQSTPIGSQLGTTQGSDGTDINAPEAWDISIGQRTVVATARGTPKVAVLDSGADCNTLELSGKCVEQVNLVGLSVGYFDYCTGSEPACDNLGHGTFVSSEVAANTDNGEGIAGIGWDTSLGIFKVCYQELVTDYINYFVVGLCPVSGSIAAIEHASQDQLDGDGQLLRSRYSVITMSYGSDFIDEQGNIYPTGPSNAECEAIESAWNNGVVVVAAAGNNGDTGRVYPAACTDAAGESTVIAVAASDHHDDRAAFTTFSWPSDPWVSLSAPGEAIIGILPDAQCGLASGVDSCVDWWDGTSMAAPLVAGGAALVWSDLHADHPELAQTMPCELNAVPCNRLVRDRLQNNAAALGARGQNLRDWTRFGRLDVAAALADDGAPEPPGYVPPVAAFSYACSGFTCAFNAEASTGSESLNYDWAFGDGVNVSGMTVQHEYAGKGSYTVTLTVDDGSQPSSVSTSLNLKRPNQTQSGSVSADSGGGGDSGGNGGCPPKKKERGQC</sequence>
<evidence type="ECO:0000256" key="4">
    <source>
        <dbReference type="ARBA" id="ARBA00022825"/>
    </source>
</evidence>
<feature type="active site" description="Charge relay system" evidence="5">
    <location>
        <position position="234"/>
    </location>
</feature>
<dbReference type="PROSITE" id="PS00138">
    <property type="entry name" value="SUBTILASE_SER"/>
    <property type="match status" value="1"/>
</dbReference>
<accession>A0ABY1RWR9</accession>